<dbReference type="GO" id="GO:0004497">
    <property type="term" value="F:monooxygenase activity"/>
    <property type="evidence" value="ECO:0007669"/>
    <property type="project" value="UniProtKB-KW"/>
</dbReference>
<dbReference type="PANTHER" id="PTHR47178">
    <property type="entry name" value="MONOOXYGENASE, FAD-BINDING"/>
    <property type="match status" value="1"/>
</dbReference>
<evidence type="ECO:0000256" key="5">
    <source>
        <dbReference type="SAM" id="MobiDB-lite"/>
    </source>
</evidence>
<name>A0A1Y1UGQ5_9TREE</name>
<dbReference type="STRING" id="4999.A0A1Y1UGQ5"/>
<keyword evidence="8" id="KW-1185">Reference proteome</keyword>
<dbReference type="PANTHER" id="PTHR47178:SF5">
    <property type="entry name" value="FAD-BINDING DOMAIN-CONTAINING PROTEIN"/>
    <property type="match status" value="1"/>
</dbReference>
<evidence type="ECO:0000256" key="4">
    <source>
        <dbReference type="ARBA" id="ARBA00023033"/>
    </source>
</evidence>
<reference evidence="7 8" key="1">
    <citation type="submission" date="2017-03" db="EMBL/GenBank/DDBJ databases">
        <title>Widespread Adenine N6-methylation of Active Genes in Fungi.</title>
        <authorList>
            <consortium name="DOE Joint Genome Institute"/>
            <person name="Mondo S.J."/>
            <person name="Dannebaum R.O."/>
            <person name="Kuo R.C."/>
            <person name="Louie K.B."/>
            <person name="Bewick A.J."/>
            <person name="Labutti K."/>
            <person name="Haridas S."/>
            <person name="Kuo A."/>
            <person name="Salamov A."/>
            <person name="Ahrendt S.R."/>
            <person name="Lau R."/>
            <person name="Bowen B.P."/>
            <person name="Lipzen A."/>
            <person name="Sullivan W."/>
            <person name="Andreopoulos W.B."/>
            <person name="Clum A."/>
            <person name="Lindquist E."/>
            <person name="Daum C."/>
            <person name="Northen T.R."/>
            <person name="Ramamoorthy G."/>
            <person name="Schmitz R.J."/>
            <person name="Gryganskyi A."/>
            <person name="Culley D."/>
            <person name="Magnuson J."/>
            <person name="James T.Y."/>
            <person name="O'Malley M.A."/>
            <person name="Stajich J.E."/>
            <person name="Spatafora J.W."/>
            <person name="Visel A."/>
            <person name="Grigoriev I.V."/>
        </authorList>
    </citation>
    <scope>NUCLEOTIDE SEQUENCE [LARGE SCALE GENOMIC DNA]</scope>
    <source>
        <strain evidence="7 8">NRRL Y-17943</strain>
    </source>
</reference>
<proteinExistence type="predicted"/>
<feature type="domain" description="FAD-binding" evidence="6">
    <location>
        <begin position="331"/>
        <end position="395"/>
    </location>
</feature>
<evidence type="ECO:0000256" key="1">
    <source>
        <dbReference type="ARBA" id="ARBA00022630"/>
    </source>
</evidence>
<gene>
    <name evidence="7" type="ORF">BD324DRAFT_625385</name>
</gene>
<keyword evidence="2" id="KW-0274">FAD</keyword>
<feature type="region of interest" description="Disordered" evidence="5">
    <location>
        <begin position="87"/>
        <end position="125"/>
    </location>
</feature>
<dbReference type="AlphaFoldDB" id="A0A1Y1UGQ5"/>
<accession>A0A1Y1UGQ5</accession>
<dbReference type="InterPro" id="IPR036188">
    <property type="entry name" value="FAD/NAD-bd_sf"/>
</dbReference>
<evidence type="ECO:0000313" key="8">
    <source>
        <dbReference type="Proteomes" id="UP000193218"/>
    </source>
</evidence>
<dbReference type="InParanoid" id="A0A1Y1UGQ5"/>
<dbReference type="GO" id="GO:0071949">
    <property type="term" value="F:FAD binding"/>
    <property type="evidence" value="ECO:0007669"/>
    <property type="project" value="InterPro"/>
</dbReference>
<feature type="compositionally biased region" description="Gly residues" evidence="5">
    <location>
        <begin position="99"/>
        <end position="117"/>
    </location>
</feature>
<evidence type="ECO:0000259" key="6">
    <source>
        <dbReference type="Pfam" id="PF01494"/>
    </source>
</evidence>
<organism evidence="7 8">
    <name type="scientific">Kockovaella imperatae</name>
    <dbReference type="NCBI Taxonomy" id="4999"/>
    <lineage>
        <taxon>Eukaryota</taxon>
        <taxon>Fungi</taxon>
        <taxon>Dikarya</taxon>
        <taxon>Basidiomycota</taxon>
        <taxon>Agaricomycotina</taxon>
        <taxon>Tremellomycetes</taxon>
        <taxon>Tremellales</taxon>
        <taxon>Cuniculitremaceae</taxon>
        <taxon>Kockovaella</taxon>
    </lineage>
</organism>
<comment type="caution">
    <text evidence="7">The sequence shown here is derived from an EMBL/GenBank/DDBJ whole genome shotgun (WGS) entry which is preliminary data.</text>
</comment>
<dbReference type="Pfam" id="PF01494">
    <property type="entry name" value="FAD_binding_3"/>
    <property type="match status" value="1"/>
</dbReference>
<keyword evidence="1" id="KW-0285">Flavoprotein</keyword>
<evidence type="ECO:0000256" key="2">
    <source>
        <dbReference type="ARBA" id="ARBA00022827"/>
    </source>
</evidence>
<dbReference type="InterPro" id="IPR002938">
    <property type="entry name" value="FAD-bd"/>
</dbReference>
<dbReference type="GeneID" id="33557601"/>
<dbReference type="PRINTS" id="PR00420">
    <property type="entry name" value="RNGMNOXGNASE"/>
</dbReference>
<protein>
    <recommendedName>
        <fullName evidence="6">FAD-binding domain-containing protein</fullName>
    </recommendedName>
</protein>
<keyword evidence="3" id="KW-0560">Oxidoreductase</keyword>
<dbReference type="Gene3D" id="3.50.50.60">
    <property type="entry name" value="FAD/NAD(P)-binding domain"/>
    <property type="match status" value="1"/>
</dbReference>
<evidence type="ECO:0000313" key="7">
    <source>
        <dbReference type="EMBL" id="ORX37240.1"/>
    </source>
</evidence>
<sequence length="414" mass="44454">MKPVLIIGSGIGGLTLAQGLKRVNIPFAIYERDAAATARPQGYRIRIHGPALDDLEKCLEPSIYRQFEATAGKNVSFGPGGFGRIDARSGEKIQMGGPSRPGGGGGGGPGGPGGPGGSRPDLSRSLPIDRQTMRASLFRGLEPIYSKAFTKFTETETGVVATFADGTQSIEGSLLVGADGIYSKVARQLVPESSPLDTGSRMIFGKTPLANVRDDLLEELREGVHVVQDKSDPTKPLILFMEVMTFTHADAPEDYIYWVILGDPQSFGETDEELLMKKTDHAAAELSRHLTLDWAKGIKVILDHQVEDNTSILRMTTSNPNALPCWPTNRRATLLGDAIHCMPPTGGSGANTAIRDAALLVKTLADSQGADGWPEQVIKGYEDEMRQYAGEIVQSSYRAGVKAFGVKQMQGFPV</sequence>
<keyword evidence="4" id="KW-0503">Monooxygenase</keyword>
<dbReference type="OrthoDB" id="655030at2759"/>
<dbReference type="RefSeq" id="XP_021871278.1">
    <property type="nucleotide sequence ID" value="XM_022015792.1"/>
</dbReference>
<dbReference type="SUPFAM" id="SSF51905">
    <property type="entry name" value="FAD/NAD(P)-binding domain"/>
    <property type="match status" value="1"/>
</dbReference>
<dbReference type="Proteomes" id="UP000193218">
    <property type="component" value="Unassembled WGS sequence"/>
</dbReference>
<evidence type="ECO:0000256" key="3">
    <source>
        <dbReference type="ARBA" id="ARBA00023002"/>
    </source>
</evidence>
<dbReference type="EMBL" id="NBSH01000006">
    <property type="protein sequence ID" value="ORX37240.1"/>
    <property type="molecule type" value="Genomic_DNA"/>
</dbReference>